<keyword evidence="5" id="KW-1185">Reference proteome</keyword>
<sequence>MKRHFYTIGSVIVLLFAAFIFVILPAMVGETARKKLPPFGSYDGKNILYEQGTPFAKAVSNYAEMLKMQGQEINENAYFYIFNYAFNSTVTKMAYDSAVEKSGWRVPETAISRNMLQYFYDETGKYSSKLFRQADENRKREIYANVKESLISQRYYDDAFGSEETVGKTALFGLKSSSKEIPFIRSMGEKMRSFDAALFNTDNYPDEMSSSYGKEHSDLFVTYDLSVITVSDESTAKTVLNRLNSNEIIFTDAVTEYSSKNYSGDDGKLRDKYSYQIKNVISKDEDFKAVCALETGKTSAIVKTGTGYSIFKADSDAVQPDFTKSETINDVHKYLNAYEKGIVEDYFTEIAKNFASDAVQNGFDKACKTFDTKKIEIPAIALNYGNLAILGTLPLRSAQEFADAPNDENFLKEIFSLKQNEISNPLVLGKNVVVLQMKEEVDGGTDEATASQTFPAEIAGFDREAAQAALFNSPKVVNNVMSVFFNNFMNKN</sequence>
<dbReference type="SUPFAM" id="SSF54534">
    <property type="entry name" value="FKBP-like"/>
    <property type="match status" value="1"/>
</dbReference>
<feature type="transmembrane region" description="Helical" evidence="2">
    <location>
        <begin position="6"/>
        <end position="28"/>
    </location>
</feature>
<proteinExistence type="predicted"/>
<dbReference type="Pfam" id="PF13623">
    <property type="entry name" value="SurA_N_2"/>
    <property type="match status" value="1"/>
</dbReference>
<keyword evidence="2" id="KW-0812">Transmembrane</keyword>
<keyword evidence="2" id="KW-1133">Transmembrane helix</keyword>
<dbReference type="InterPro" id="IPR046357">
    <property type="entry name" value="PPIase_dom_sf"/>
</dbReference>
<keyword evidence="2" id="KW-0472">Membrane</keyword>
<dbReference type="PROSITE" id="PS50198">
    <property type="entry name" value="PPIC_PPIASE_2"/>
    <property type="match status" value="1"/>
</dbReference>
<keyword evidence="1 4" id="KW-0413">Isomerase</keyword>
<organism evidence="4 5">
    <name type="scientific">Treponema parvum</name>
    <dbReference type="NCBI Taxonomy" id="138851"/>
    <lineage>
        <taxon>Bacteria</taxon>
        <taxon>Pseudomonadati</taxon>
        <taxon>Spirochaetota</taxon>
        <taxon>Spirochaetia</taxon>
        <taxon>Spirochaetales</taxon>
        <taxon>Treponemataceae</taxon>
        <taxon>Treponema</taxon>
    </lineage>
</organism>
<evidence type="ECO:0000259" key="3">
    <source>
        <dbReference type="PROSITE" id="PS50198"/>
    </source>
</evidence>
<dbReference type="Gene3D" id="3.10.50.40">
    <property type="match status" value="1"/>
</dbReference>
<evidence type="ECO:0000256" key="2">
    <source>
        <dbReference type="SAM" id="Phobius"/>
    </source>
</evidence>
<accession>A0A975F4I7</accession>
<dbReference type="Proteomes" id="UP000671908">
    <property type="component" value="Chromosome"/>
</dbReference>
<dbReference type="GO" id="GO:0003755">
    <property type="term" value="F:peptidyl-prolyl cis-trans isomerase activity"/>
    <property type="evidence" value="ECO:0007669"/>
    <property type="project" value="UniProtKB-KW"/>
</dbReference>
<dbReference type="InterPro" id="IPR000297">
    <property type="entry name" value="PPIase_PpiC"/>
</dbReference>
<protein>
    <submittedName>
        <fullName evidence="4">Peptidylprolyl isomerase</fullName>
    </submittedName>
</protein>
<gene>
    <name evidence="4" type="ORF">HRQ91_07555</name>
</gene>
<dbReference type="EMBL" id="CP054142">
    <property type="protein sequence ID" value="QTQ14317.1"/>
    <property type="molecule type" value="Genomic_DNA"/>
</dbReference>
<dbReference type="KEGG" id="tpav:HRQ91_07555"/>
<feature type="domain" description="PpiC" evidence="3">
    <location>
        <begin position="228"/>
        <end position="315"/>
    </location>
</feature>
<keyword evidence="1" id="KW-0697">Rotamase</keyword>
<evidence type="ECO:0000313" key="5">
    <source>
        <dbReference type="Proteomes" id="UP000671908"/>
    </source>
</evidence>
<dbReference type="Pfam" id="PF00639">
    <property type="entry name" value="Rotamase"/>
    <property type="match status" value="1"/>
</dbReference>
<evidence type="ECO:0000256" key="1">
    <source>
        <dbReference type="PROSITE-ProRule" id="PRU00278"/>
    </source>
</evidence>
<dbReference type="AlphaFoldDB" id="A0A975F4I7"/>
<dbReference type="RefSeq" id="WP_210118986.1">
    <property type="nucleotide sequence ID" value="NZ_CP054142.1"/>
</dbReference>
<name>A0A975F4I7_9SPIR</name>
<reference evidence="4 5" key="1">
    <citation type="journal article" date="2021" name="Microbiol. Resour. Announc.">
        <title>Complete Genome Sequences of Three Human Oral Treponema parvum Isolates.</title>
        <authorList>
            <person name="Zeng H."/>
            <person name="Watt R.M."/>
        </authorList>
    </citation>
    <scope>NUCLEOTIDE SEQUENCE [LARGE SCALE GENOMIC DNA]</scope>
    <source>
        <strain evidence="4 5">ATCC 700770</strain>
    </source>
</reference>
<evidence type="ECO:0000313" key="4">
    <source>
        <dbReference type="EMBL" id="QTQ14317.1"/>
    </source>
</evidence>